<protein>
    <submittedName>
        <fullName evidence="2">Uncharacterized protein</fullName>
    </submittedName>
</protein>
<evidence type="ECO:0000313" key="3">
    <source>
        <dbReference type="Proteomes" id="UP001285441"/>
    </source>
</evidence>
<feature type="signal peptide" evidence="1">
    <location>
        <begin position="1"/>
        <end position="20"/>
    </location>
</feature>
<reference evidence="2" key="1">
    <citation type="journal article" date="2023" name="Mol. Phylogenet. Evol.">
        <title>Genome-scale phylogeny and comparative genomics of the fungal order Sordariales.</title>
        <authorList>
            <person name="Hensen N."/>
            <person name="Bonometti L."/>
            <person name="Westerberg I."/>
            <person name="Brannstrom I.O."/>
            <person name="Guillou S."/>
            <person name="Cros-Aarteil S."/>
            <person name="Calhoun S."/>
            <person name="Haridas S."/>
            <person name="Kuo A."/>
            <person name="Mondo S."/>
            <person name="Pangilinan J."/>
            <person name="Riley R."/>
            <person name="LaButti K."/>
            <person name="Andreopoulos B."/>
            <person name="Lipzen A."/>
            <person name="Chen C."/>
            <person name="Yan M."/>
            <person name="Daum C."/>
            <person name="Ng V."/>
            <person name="Clum A."/>
            <person name="Steindorff A."/>
            <person name="Ohm R.A."/>
            <person name="Martin F."/>
            <person name="Silar P."/>
            <person name="Natvig D.O."/>
            <person name="Lalanne C."/>
            <person name="Gautier V."/>
            <person name="Ament-Velasquez S.L."/>
            <person name="Kruys A."/>
            <person name="Hutchinson M.I."/>
            <person name="Powell A.J."/>
            <person name="Barry K."/>
            <person name="Miller A.N."/>
            <person name="Grigoriev I.V."/>
            <person name="Debuchy R."/>
            <person name="Gladieux P."/>
            <person name="Hiltunen Thoren M."/>
            <person name="Johannesson H."/>
        </authorList>
    </citation>
    <scope>NUCLEOTIDE SEQUENCE</scope>
    <source>
        <strain evidence="2">CBS 232.78</strain>
    </source>
</reference>
<accession>A0AAE0U435</accession>
<dbReference type="EMBL" id="JAULSW010000002">
    <property type="protein sequence ID" value="KAK3390171.1"/>
    <property type="molecule type" value="Genomic_DNA"/>
</dbReference>
<proteinExistence type="predicted"/>
<evidence type="ECO:0000313" key="2">
    <source>
        <dbReference type="EMBL" id="KAK3390171.1"/>
    </source>
</evidence>
<keyword evidence="3" id="KW-1185">Reference proteome</keyword>
<name>A0AAE0U435_9PEZI</name>
<dbReference type="AlphaFoldDB" id="A0AAE0U435"/>
<evidence type="ECO:0000256" key="1">
    <source>
        <dbReference type="SAM" id="SignalP"/>
    </source>
</evidence>
<gene>
    <name evidence="2" type="ORF">B0H63DRAFT_519406</name>
</gene>
<reference evidence="2" key="2">
    <citation type="submission" date="2023-06" db="EMBL/GenBank/DDBJ databases">
        <authorList>
            <consortium name="Lawrence Berkeley National Laboratory"/>
            <person name="Haridas S."/>
            <person name="Hensen N."/>
            <person name="Bonometti L."/>
            <person name="Westerberg I."/>
            <person name="Brannstrom I.O."/>
            <person name="Guillou S."/>
            <person name="Cros-Aarteil S."/>
            <person name="Calhoun S."/>
            <person name="Kuo A."/>
            <person name="Mondo S."/>
            <person name="Pangilinan J."/>
            <person name="Riley R."/>
            <person name="LaButti K."/>
            <person name="Andreopoulos B."/>
            <person name="Lipzen A."/>
            <person name="Chen C."/>
            <person name="Yanf M."/>
            <person name="Daum C."/>
            <person name="Ng V."/>
            <person name="Clum A."/>
            <person name="Steindorff A."/>
            <person name="Ohm R."/>
            <person name="Martin F."/>
            <person name="Silar P."/>
            <person name="Natvig D."/>
            <person name="Lalanne C."/>
            <person name="Gautier V."/>
            <person name="Ament-velasquez S.L."/>
            <person name="Kruys A."/>
            <person name="Hutchinson M.I."/>
            <person name="Powell A.J."/>
            <person name="Barry K."/>
            <person name="Miller A.N."/>
            <person name="Grigoriev I.V."/>
            <person name="Debuchy R."/>
            <person name="Gladieux P."/>
            <person name="Thoren M.H."/>
            <person name="Johannesson H."/>
        </authorList>
    </citation>
    <scope>NUCLEOTIDE SEQUENCE</scope>
    <source>
        <strain evidence="2">CBS 232.78</strain>
    </source>
</reference>
<comment type="caution">
    <text evidence="2">The sequence shown here is derived from an EMBL/GenBank/DDBJ whole genome shotgun (WGS) entry which is preliminary data.</text>
</comment>
<organism evidence="2 3">
    <name type="scientific">Podospora didyma</name>
    <dbReference type="NCBI Taxonomy" id="330526"/>
    <lineage>
        <taxon>Eukaryota</taxon>
        <taxon>Fungi</taxon>
        <taxon>Dikarya</taxon>
        <taxon>Ascomycota</taxon>
        <taxon>Pezizomycotina</taxon>
        <taxon>Sordariomycetes</taxon>
        <taxon>Sordariomycetidae</taxon>
        <taxon>Sordariales</taxon>
        <taxon>Podosporaceae</taxon>
        <taxon>Podospora</taxon>
    </lineage>
</organism>
<sequence>MKFFASTIIVLAAAVASVSALPAEPAPVSVSPSTITAAAAAAAPTFATTTVDDGERIFQGASLEIIASLAGRGAEDSSALEARRGRLRLGMSCDPGRAQCAEQSGCWSCNGGPYKCQWGPGFECLE</sequence>
<keyword evidence="1" id="KW-0732">Signal</keyword>
<dbReference type="Proteomes" id="UP001285441">
    <property type="component" value="Unassembled WGS sequence"/>
</dbReference>
<feature type="chain" id="PRO_5041958575" evidence="1">
    <location>
        <begin position="21"/>
        <end position="126"/>
    </location>
</feature>